<dbReference type="EMBL" id="CP042425">
    <property type="protein sequence ID" value="QEL19766.1"/>
    <property type="molecule type" value="Genomic_DNA"/>
</dbReference>
<dbReference type="Gene3D" id="3.30.450.20">
    <property type="entry name" value="PAS domain"/>
    <property type="match status" value="1"/>
</dbReference>
<keyword evidence="1" id="KW-0805">Transcription regulation</keyword>
<evidence type="ECO:0000259" key="4">
    <source>
        <dbReference type="PROSITE" id="PS01124"/>
    </source>
</evidence>
<dbReference type="PRINTS" id="PR00032">
    <property type="entry name" value="HTHARAC"/>
</dbReference>
<dbReference type="InterPro" id="IPR013656">
    <property type="entry name" value="PAS_4"/>
</dbReference>
<dbReference type="Pfam" id="PF12833">
    <property type="entry name" value="HTH_18"/>
    <property type="match status" value="1"/>
</dbReference>
<dbReference type="CDD" id="cd00130">
    <property type="entry name" value="PAS"/>
    <property type="match status" value="1"/>
</dbReference>
<keyword evidence="3" id="KW-0804">Transcription</keyword>
<dbReference type="Gene3D" id="1.10.10.60">
    <property type="entry name" value="Homeodomain-like"/>
    <property type="match status" value="1"/>
</dbReference>
<proteinExistence type="predicted"/>
<keyword evidence="6" id="KW-1185">Reference proteome</keyword>
<evidence type="ECO:0000256" key="3">
    <source>
        <dbReference type="ARBA" id="ARBA00023163"/>
    </source>
</evidence>
<dbReference type="InterPro" id="IPR020449">
    <property type="entry name" value="Tscrpt_reg_AraC-type_HTH"/>
</dbReference>
<name>A0A5C1AP21_9BACT</name>
<evidence type="ECO:0000313" key="5">
    <source>
        <dbReference type="EMBL" id="QEL19766.1"/>
    </source>
</evidence>
<dbReference type="SMART" id="SM00342">
    <property type="entry name" value="HTH_ARAC"/>
    <property type="match status" value="1"/>
</dbReference>
<dbReference type="PROSITE" id="PS01124">
    <property type="entry name" value="HTH_ARAC_FAMILY_2"/>
    <property type="match status" value="1"/>
</dbReference>
<evidence type="ECO:0000256" key="1">
    <source>
        <dbReference type="ARBA" id="ARBA00023015"/>
    </source>
</evidence>
<dbReference type="InterPro" id="IPR000014">
    <property type="entry name" value="PAS"/>
</dbReference>
<dbReference type="SUPFAM" id="SSF46689">
    <property type="entry name" value="Homeodomain-like"/>
    <property type="match status" value="1"/>
</dbReference>
<dbReference type="Pfam" id="PF08448">
    <property type="entry name" value="PAS_4"/>
    <property type="match status" value="1"/>
</dbReference>
<evidence type="ECO:0000256" key="2">
    <source>
        <dbReference type="ARBA" id="ARBA00023125"/>
    </source>
</evidence>
<dbReference type="SUPFAM" id="SSF55785">
    <property type="entry name" value="PYP-like sensor domain (PAS domain)"/>
    <property type="match status" value="1"/>
</dbReference>
<feature type="domain" description="HTH araC/xylS-type" evidence="4">
    <location>
        <begin position="146"/>
        <end position="244"/>
    </location>
</feature>
<dbReference type="OrthoDB" id="273555at2"/>
<dbReference type="GO" id="GO:0003700">
    <property type="term" value="F:DNA-binding transcription factor activity"/>
    <property type="evidence" value="ECO:0007669"/>
    <property type="project" value="InterPro"/>
</dbReference>
<accession>A0A5C1AP21</accession>
<dbReference type="GO" id="GO:0043565">
    <property type="term" value="F:sequence-specific DNA binding"/>
    <property type="evidence" value="ECO:0007669"/>
    <property type="project" value="InterPro"/>
</dbReference>
<dbReference type="InterPro" id="IPR050204">
    <property type="entry name" value="AraC_XylS_family_regulators"/>
</dbReference>
<dbReference type="PANTHER" id="PTHR46796">
    <property type="entry name" value="HTH-TYPE TRANSCRIPTIONAL ACTIVATOR RHAS-RELATED"/>
    <property type="match status" value="1"/>
</dbReference>
<evidence type="ECO:0000313" key="6">
    <source>
        <dbReference type="Proteomes" id="UP000324974"/>
    </source>
</evidence>
<dbReference type="KEGG" id="lrs:PX52LOC_06845"/>
<dbReference type="InterPro" id="IPR018062">
    <property type="entry name" value="HTH_AraC-typ_CS"/>
</dbReference>
<dbReference type="PROSITE" id="PS00041">
    <property type="entry name" value="HTH_ARAC_FAMILY_1"/>
    <property type="match status" value="1"/>
</dbReference>
<keyword evidence="2" id="KW-0238">DNA-binding</keyword>
<organism evidence="5 6">
    <name type="scientific">Limnoglobus roseus</name>
    <dbReference type="NCBI Taxonomy" id="2598579"/>
    <lineage>
        <taxon>Bacteria</taxon>
        <taxon>Pseudomonadati</taxon>
        <taxon>Planctomycetota</taxon>
        <taxon>Planctomycetia</taxon>
        <taxon>Gemmatales</taxon>
        <taxon>Gemmataceae</taxon>
        <taxon>Limnoglobus</taxon>
    </lineage>
</organism>
<sequence>MATLPLVAGLFARLAEPFTAETVFDCLSGVVYFVKNERAEYVVVNRTLAERCGTPDKRDLLGKTAAEVFPPPLGRSFFEQDQRLLATGEPERNQLELHLYPTGATGWCLTDKFPLRGRGDEVVGLVGVSHDLHPPDETADEYGTVAAAVRHARAHLDERLVTADLATIAGLSAYQFDQRVRRLFRLTTGQLLLKLRMDTAAEQLRDTDRPVVAIGFACGYADQSAFTRQFRRTTGLTPGEYRRIFHTSAK</sequence>
<dbReference type="InterPro" id="IPR035965">
    <property type="entry name" value="PAS-like_dom_sf"/>
</dbReference>
<gene>
    <name evidence="5" type="ORF">PX52LOC_06845</name>
</gene>
<dbReference type="Proteomes" id="UP000324974">
    <property type="component" value="Chromosome"/>
</dbReference>
<dbReference type="RefSeq" id="WP_149114127.1">
    <property type="nucleotide sequence ID" value="NZ_CP042425.1"/>
</dbReference>
<protein>
    <submittedName>
        <fullName evidence="5">AraC family transcriptional regulator</fullName>
    </submittedName>
</protein>
<dbReference type="AlphaFoldDB" id="A0A5C1AP21"/>
<dbReference type="InterPro" id="IPR018060">
    <property type="entry name" value="HTH_AraC"/>
</dbReference>
<dbReference type="PANTHER" id="PTHR46796:SF13">
    <property type="entry name" value="HTH-TYPE TRANSCRIPTIONAL ACTIVATOR RHAS"/>
    <property type="match status" value="1"/>
</dbReference>
<dbReference type="InterPro" id="IPR009057">
    <property type="entry name" value="Homeodomain-like_sf"/>
</dbReference>
<reference evidence="6" key="1">
    <citation type="submission" date="2019-08" db="EMBL/GenBank/DDBJ databases">
        <title>Limnoglobus roseus gen. nov., sp. nov., a novel freshwater planctomycete with a giant genome from the family Gemmataceae.</title>
        <authorList>
            <person name="Kulichevskaya I.S."/>
            <person name="Naumoff D.G."/>
            <person name="Miroshnikov K."/>
            <person name="Ivanova A."/>
            <person name="Philippov D.A."/>
            <person name="Hakobyan A."/>
            <person name="Rijpstra I.C."/>
            <person name="Sinninghe Damste J.S."/>
            <person name="Liesack W."/>
            <person name="Dedysh S.N."/>
        </authorList>
    </citation>
    <scope>NUCLEOTIDE SEQUENCE [LARGE SCALE GENOMIC DNA]</scope>
    <source>
        <strain evidence="6">PX52</strain>
    </source>
</reference>